<dbReference type="InterPro" id="IPR001810">
    <property type="entry name" value="F-box_dom"/>
</dbReference>
<dbReference type="Pfam" id="PF00646">
    <property type="entry name" value="F-box"/>
    <property type="match status" value="1"/>
</dbReference>
<dbReference type="AlphaFoldDB" id="A0ABC8KXD6"/>
<protein>
    <recommendedName>
        <fullName evidence="1">F-box domain-containing protein</fullName>
    </recommendedName>
</protein>
<dbReference type="PROSITE" id="PS50181">
    <property type="entry name" value="FBOX"/>
    <property type="match status" value="1"/>
</dbReference>
<dbReference type="InterPro" id="IPR050232">
    <property type="entry name" value="FBL13/AtMIF1-like"/>
</dbReference>
<dbReference type="SUPFAM" id="SSF81383">
    <property type="entry name" value="F-box domain"/>
    <property type="match status" value="1"/>
</dbReference>
<name>A0ABC8KXD6_ERUVS</name>
<dbReference type="InterPro" id="IPR053781">
    <property type="entry name" value="F-box_AtFBL13-like"/>
</dbReference>
<organism evidence="2 3">
    <name type="scientific">Eruca vesicaria subsp. sativa</name>
    <name type="common">Garden rocket</name>
    <name type="synonym">Eruca sativa</name>
    <dbReference type="NCBI Taxonomy" id="29727"/>
    <lineage>
        <taxon>Eukaryota</taxon>
        <taxon>Viridiplantae</taxon>
        <taxon>Streptophyta</taxon>
        <taxon>Embryophyta</taxon>
        <taxon>Tracheophyta</taxon>
        <taxon>Spermatophyta</taxon>
        <taxon>Magnoliopsida</taxon>
        <taxon>eudicotyledons</taxon>
        <taxon>Gunneridae</taxon>
        <taxon>Pentapetalae</taxon>
        <taxon>rosids</taxon>
        <taxon>malvids</taxon>
        <taxon>Brassicales</taxon>
        <taxon>Brassicaceae</taxon>
        <taxon>Brassiceae</taxon>
        <taxon>Eruca</taxon>
    </lineage>
</organism>
<dbReference type="CDD" id="cd22160">
    <property type="entry name" value="F-box_AtFBL13-like"/>
    <property type="match status" value="1"/>
</dbReference>
<dbReference type="Pfam" id="PF23622">
    <property type="entry name" value="LRR_At1g61320_AtMIF1"/>
    <property type="match status" value="1"/>
</dbReference>
<accession>A0ABC8KXD6</accession>
<dbReference type="InterPro" id="IPR055357">
    <property type="entry name" value="LRR_At1g61320_AtMIF1"/>
</dbReference>
<proteinExistence type="predicted"/>
<dbReference type="PANTHER" id="PTHR31900:SF34">
    <property type="entry name" value="EMB|CAB62440.1-RELATED"/>
    <property type="match status" value="1"/>
</dbReference>
<dbReference type="InterPro" id="IPR032675">
    <property type="entry name" value="LRR_dom_sf"/>
</dbReference>
<dbReference type="Gene3D" id="1.20.1280.50">
    <property type="match status" value="1"/>
</dbReference>
<dbReference type="InterPro" id="IPR006566">
    <property type="entry name" value="FBD"/>
</dbReference>
<gene>
    <name evidence="2" type="ORF">ERUC_LOCUS26731</name>
</gene>
<keyword evidence="3" id="KW-1185">Reference proteome</keyword>
<feature type="domain" description="F-box" evidence="1">
    <location>
        <begin position="16"/>
        <end position="52"/>
    </location>
</feature>
<dbReference type="Gene3D" id="3.80.10.10">
    <property type="entry name" value="Ribonuclease Inhibitor"/>
    <property type="match status" value="1"/>
</dbReference>
<evidence type="ECO:0000259" key="1">
    <source>
        <dbReference type="PROSITE" id="PS50181"/>
    </source>
</evidence>
<dbReference type="SMART" id="SM00256">
    <property type="entry name" value="FBOX"/>
    <property type="match status" value="1"/>
</dbReference>
<reference evidence="2 3" key="1">
    <citation type="submission" date="2022-03" db="EMBL/GenBank/DDBJ databases">
        <authorList>
            <person name="Macdonald S."/>
            <person name="Ahmed S."/>
            <person name="Newling K."/>
        </authorList>
    </citation>
    <scope>NUCLEOTIDE SEQUENCE [LARGE SCALE GENOMIC DNA]</scope>
</reference>
<dbReference type="SUPFAM" id="SSF52047">
    <property type="entry name" value="RNI-like"/>
    <property type="match status" value="1"/>
</dbReference>
<comment type="caution">
    <text evidence="2">The sequence shown here is derived from an EMBL/GenBank/DDBJ whole genome shotgun (WGS) entry which is preliminary data.</text>
</comment>
<sequence>METLRKMKGCGSLRNRDRISELPDALLLQILSLIPTKDAVATSVLSKRWRFLCKMIPNLKFGYCGGGLERFSDTVCRFLHSHKAPVLQSLHLDMFLENESTIEIGVLLGIAFGRNVRELELEVYSSDEPYKFPTSLYNCGTGTLETLKLGPCVLVDVPFPVCLKALRTLRLYAVRYKDIGSVVNLLSGCPVLQNLEVMLYPHDDSDVNTFTIDVPSLQRLTLATDGEEYEYFSSYVINAPHLKYLTLRRLIDDDSSILIENMPELVEAHISGVSDVIYANIHGSLTSVKRLSLEILSPLDLTKFPTNRIFSKLVYLELHAHGPEWWNLLMIMLDTSPNLQVLKLISHWCSEGDMRWSQPKYVAECLVNSLETLVWEKYGGGTEEDDKEVAQYILKNASRLKTATFSYIIVQPEKRLEKLKELESMVRASNSCQLVFK</sequence>
<evidence type="ECO:0000313" key="3">
    <source>
        <dbReference type="Proteomes" id="UP001642260"/>
    </source>
</evidence>
<dbReference type="Pfam" id="PF08387">
    <property type="entry name" value="FBD"/>
    <property type="match status" value="1"/>
</dbReference>
<evidence type="ECO:0000313" key="2">
    <source>
        <dbReference type="EMBL" id="CAH8360975.1"/>
    </source>
</evidence>
<dbReference type="InterPro" id="IPR036047">
    <property type="entry name" value="F-box-like_dom_sf"/>
</dbReference>
<dbReference type="Proteomes" id="UP001642260">
    <property type="component" value="Unassembled WGS sequence"/>
</dbReference>
<dbReference type="PANTHER" id="PTHR31900">
    <property type="entry name" value="F-BOX/RNI SUPERFAMILY PROTEIN-RELATED"/>
    <property type="match status" value="1"/>
</dbReference>
<dbReference type="SMART" id="SM00579">
    <property type="entry name" value="FBD"/>
    <property type="match status" value="1"/>
</dbReference>
<dbReference type="EMBL" id="CAKOAT010297376">
    <property type="protein sequence ID" value="CAH8360975.1"/>
    <property type="molecule type" value="Genomic_DNA"/>
</dbReference>